<dbReference type="STRING" id="522306.CAP2UW1_1743"/>
<accession>C7RUJ7</accession>
<proteinExistence type="predicted"/>
<gene>
    <name evidence="1" type="ordered locus">CAP2UW1_1743</name>
</gene>
<protein>
    <submittedName>
        <fullName evidence="1">Uncharacterized protein</fullName>
    </submittedName>
</protein>
<organism evidence="1">
    <name type="scientific">Accumulibacter regalis</name>
    <dbReference type="NCBI Taxonomy" id="522306"/>
    <lineage>
        <taxon>Bacteria</taxon>
        <taxon>Pseudomonadati</taxon>
        <taxon>Pseudomonadota</taxon>
        <taxon>Betaproteobacteria</taxon>
        <taxon>Candidatus Accumulibacter</taxon>
    </lineage>
</organism>
<name>C7RUJ7_ACCRE</name>
<dbReference type="HOGENOM" id="CLU_3338819_0_0_4"/>
<dbReference type="eggNOG" id="COG0659">
    <property type="taxonomic scope" value="Bacteria"/>
</dbReference>
<reference evidence="1" key="2">
    <citation type="submission" date="2009-09" db="EMBL/GenBank/DDBJ databases">
        <title>Complete sequence of chromosome of Candidatus Accumulibacter phosphatis clade IIA str. UW-1.</title>
        <authorList>
            <consortium name="US DOE Joint Genome Institute"/>
            <person name="Martin H.G."/>
            <person name="Ivanova N."/>
            <person name="Kunin V."/>
            <person name="Warnecke F."/>
            <person name="Barry K."/>
            <person name="He S."/>
            <person name="Salamov A."/>
            <person name="Szeto E."/>
            <person name="Dalin E."/>
            <person name="Pangilinan J.L."/>
            <person name="Lapidus A."/>
            <person name="Lowry S."/>
            <person name="Kyrpides N.C."/>
            <person name="McMahon K.D."/>
            <person name="Hugenholtz P."/>
        </authorList>
    </citation>
    <scope>NUCLEOTIDE SEQUENCE [LARGE SCALE GENOMIC DNA]</scope>
    <source>
        <strain evidence="1">UW-1</strain>
    </source>
</reference>
<dbReference type="AlphaFoldDB" id="C7RUJ7"/>
<dbReference type="EMBL" id="CP001715">
    <property type="protein sequence ID" value="ACV35049.1"/>
    <property type="molecule type" value="Genomic_DNA"/>
</dbReference>
<reference evidence="1" key="1">
    <citation type="submission" date="2009-08" db="EMBL/GenBank/DDBJ databases">
        <authorList>
            <consortium name="US DOE Joint Genome Institute"/>
            <person name="Lucas S."/>
            <person name="Copeland A."/>
            <person name="Lapidus A."/>
            <person name="Glavina del Rio T."/>
            <person name="Dalin E."/>
            <person name="Tice H."/>
            <person name="Bruce D."/>
            <person name="Barry K."/>
            <person name="Pitluck S."/>
            <person name="Lowry S."/>
            <person name="Larimer F."/>
            <person name="Land M."/>
            <person name="Hauser L."/>
            <person name="Kyrpides N."/>
            <person name="Ivanova N."/>
            <person name="McMahon K.D."/>
            <person name="Hugenholtz P."/>
        </authorList>
    </citation>
    <scope>NUCLEOTIDE SEQUENCE</scope>
    <source>
        <strain evidence="1">UW-1</strain>
    </source>
</reference>
<evidence type="ECO:0000313" key="1">
    <source>
        <dbReference type="EMBL" id="ACV35049.1"/>
    </source>
</evidence>
<dbReference type="KEGG" id="app:CAP2UW1_1743"/>
<sequence>MDRLQQSELLGKELSGQVFLSTVQAFRCLAEQVSQAG</sequence>